<dbReference type="Proteomes" id="UP001212741">
    <property type="component" value="Unassembled WGS sequence"/>
</dbReference>
<gene>
    <name evidence="1" type="ORF">PMW86_00355</name>
</gene>
<reference evidence="1" key="1">
    <citation type="submission" date="2023-01" db="EMBL/GenBank/DDBJ databases">
        <title>Human gut microbiome strain richness.</title>
        <authorList>
            <person name="Chen-Liaw A."/>
        </authorList>
    </citation>
    <scope>NUCLEOTIDE SEQUENCE</scope>
    <source>
        <strain evidence="1">D54st1_D6_D54t1_190329</strain>
    </source>
</reference>
<evidence type="ECO:0000313" key="2">
    <source>
        <dbReference type="Proteomes" id="UP001212741"/>
    </source>
</evidence>
<dbReference type="Pfam" id="PF02572">
    <property type="entry name" value="CobA_CobO_BtuR"/>
    <property type="match status" value="1"/>
</dbReference>
<dbReference type="GO" id="GO:0008817">
    <property type="term" value="F:corrinoid adenosyltransferase activity"/>
    <property type="evidence" value="ECO:0007669"/>
    <property type="project" value="UniProtKB-EC"/>
</dbReference>
<dbReference type="EC" id="2.5.1.17" evidence="1"/>
<sequence>MASLEVGKVQIYTGDGKGKTTAAMGRERMSRN</sequence>
<evidence type="ECO:0000313" key="1">
    <source>
        <dbReference type="EMBL" id="MDB1838047.1"/>
    </source>
</evidence>
<dbReference type="EMBL" id="JAQLEC010000001">
    <property type="protein sequence ID" value="MDB1838047.1"/>
    <property type="molecule type" value="Genomic_DNA"/>
</dbReference>
<keyword evidence="1" id="KW-0808">Transferase</keyword>
<dbReference type="Gene3D" id="3.40.50.300">
    <property type="entry name" value="P-loop containing nucleotide triphosphate hydrolases"/>
    <property type="match status" value="1"/>
</dbReference>
<organism evidence="1 2">
    <name type="scientific">Collinsella aerofaciens</name>
    <dbReference type="NCBI Taxonomy" id="74426"/>
    <lineage>
        <taxon>Bacteria</taxon>
        <taxon>Bacillati</taxon>
        <taxon>Actinomycetota</taxon>
        <taxon>Coriobacteriia</taxon>
        <taxon>Coriobacteriales</taxon>
        <taxon>Coriobacteriaceae</taxon>
        <taxon>Collinsella</taxon>
    </lineage>
</organism>
<dbReference type="InterPro" id="IPR003724">
    <property type="entry name" value="CblAdoTrfase_CobA"/>
</dbReference>
<proteinExistence type="predicted"/>
<comment type="caution">
    <text evidence="1">The sequence shown here is derived from an EMBL/GenBank/DDBJ whole genome shotgun (WGS) entry which is preliminary data.</text>
</comment>
<dbReference type="AlphaFoldDB" id="A0AAW6ALU4"/>
<accession>A0AAW6ALU4</accession>
<protein>
    <submittedName>
        <fullName evidence="1">Cob(I)yrinic acid a,c-diamide adenosyltransferase</fullName>
        <ecNumber evidence="1">2.5.1.17</ecNumber>
    </submittedName>
</protein>
<dbReference type="GO" id="GO:0009236">
    <property type="term" value="P:cobalamin biosynthetic process"/>
    <property type="evidence" value="ECO:0007669"/>
    <property type="project" value="InterPro"/>
</dbReference>
<dbReference type="GO" id="GO:0005524">
    <property type="term" value="F:ATP binding"/>
    <property type="evidence" value="ECO:0007669"/>
    <property type="project" value="InterPro"/>
</dbReference>
<dbReference type="InterPro" id="IPR027417">
    <property type="entry name" value="P-loop_NTPase"/>
</dbReference>
<name>A0AAW6ALU4_9ACTN</name>
<dbReference type="RefSeq" id="WP_229077114.1">
    <property type="nucleotide sequence ID" value="NZ_JADNPG010000002.1"/>
</dbReference>